<dbReference type="PANTHER" id="PTHR30004">
    <property type="entry name" value="4-HYDROXYTHREONINE-4-PHOSPHATE DEHYDROGENASE"/>
    <property type="match status" value="1"/>
</dbReference>
<dbReference type="KEGG" id="aacx:DEACI_3881"/>
<evidence type="ECO:0000256" key="6">
    <source>
        <dbReference type="ARBA" id="ARBA00023027"/>
    </source>
</evidence>
<name>A0A8S0W5E1_9FIRM</name>
<dbReference type="EC" id="1.1.1.26" evidence="7"/>
<evidence type="ECO:0000256" key="2">
    <source>
        <dbReference type="ARBA" id="ARBA00009464"/>
    </source>
</evidence>
<dbReference type="PANTHER" id="PTHR30004:SF6">
    <property type="entry name" value="D-THREONATE 4-PHOSPHATE DEHYDROGENASE"/>
    <property type="match status" value="1"/>
</dbReference>
<dbReference type="GO" id="GO:0050570">
    <property type="term" value="F:4-hydroxythreonine-4-phosphate dehydrogenase activity"/>
    <property type="evidence" value="ECO:0007669"/>
    <property type="project" value="UniProtKB-EC"/>
</dbReference>
<dbReference type="GO" id="GO:0047964">
    <property type="term" value="F:glyoxylate reductase (NADH) activity"/>
    <property type="evidence" value="ECO:0007669"/>
    <property type="project" value="UniProtKB-EC"/>
</dbReference>
<keyword evidence="4" id="KW-0479">Metal-binding</keyword>
<comment type="similarity">
    <text evidence="2">Belongs to the PdxA family. PdxA2 subfamily.</text>
</comment>
<keyword evidence="6" id="KW-0520">NAD</keyword>
<evidence type="ECO:0000313" key="8">
    <source>
        <dbReference type="EMBL" id="CEJ08710.1"/>
    </source>
</evidence>
<reference evidence="7" key="2">
    <citation type="submission" date="2020-01" db="EMBL/GenBank/DDBJ databases">
        <authorList>
            <person name="Hornung B."/>
        </authorList>
    </citation>
    <scope>NUCLEOTIDE SEQUENCE</scope>
    <source>
        <strain evidence="7">PacBioINE</strain>
    </source>
</reference>
<accession>A0A8S0W5E1</accession>
<dbReference type="SUPFAM" id="SSF53659">
    <property type="entry name" value="Isocitrate/Isopropylmalate dehydrogenase-like"/>
    <property type="match status" value="1"/>
</dbReference>
<dbReference type="InterPro" id="IPR005255">
    <property type="entry name" value="PdxA_fam"/>
</dbReference>
<dbReference type="Proteomes" id="UP001071230">
    <property type="component" value="Unassembled WGS sequence"/>
</dbReference>
<evidence type="ECO:0000313" key="9">
    <source>
        <dbReference type="Proteomes" id="UP001071230"/>
    </source>
</evidence>
<comment type="cofactor">
    <cofactor evidence="1">
        <name>a divalent metal cation</name>
        <dbReference type="ChEBI" id="CHEBI:60240"/>
    </cofactor>
</comment>
<keyword evidence="5 7" id="KW-0560">Oxidoreductase</keyword>
<evidence type="ECO:0000256" key="1">
    <source>
        <dbReference type="ARBA" id="ARBA00001968"/>
    </source>
</evidence>
<proteinExistence type="inferred from homology"/>
<sequence length="331" mass="35728">MTRPIIGITMSEAAGIGPEILLRAIEEGSIFTYCQPLLIGDFKILDLARRRFNVNVDFNVIKHFEEAAWEDGKVDVIDLDNIPMGAFRPAEPNAVTGRAMIEYTEVAVRLCIDKKTQGAVGGPHSKKAAADAGIHFDGYPGLIARMTGAKYPFLMLVAGNLRVANVTLHVSLRDACNLISERLVLEAIKAVDEGVKMFGVVEPRIAVAGLNPHAGEDGMFGDEDERHIKPAVKAARGMGINASGPWPADSLFYNVMDGKYDAYVAMYHDQAHIPVKTLAFKKASAVAIGVPINWATVDHGCALDIAWKGIADPGVIIETIKLVSLRGGIKE</sequence>
<dbReference type="EMBL" id="CDGJ01000091">
    <property type="protein sequence ID" value="CEJ08710.1"/>
    <property type="molecule type" value="Genomic_DNA"/>
</dbReference>
<dbReference type="GO" id="GO:0046872">
    <property type="term" value="F:metal ion binding"/>
    <property type="evidence" value="ECO:0007669"/>
    <property type="project" value="UniProtKB-KW"/>
</dbReference>
<dbReference type="Pfam" id="PF04166">
    <property type="entry name" value="PdxA"/>
    <property type="match status" value="1"/>
</dbReference>
<comment type="subunit">
    <text evidence="3">Homodimer.</text>
</comment>
<dbReference type="AlphaFoldDB" id="A0A8S0W5E1"/>
<evidence type="ECO:0000256" key="4">
    <source>
        <dbReference type="ARBA" id="ARBA00022723"/>
    </source>
</evidence>
<dbReference type="RefSeq" id="WP_240986329.1">
    <property type="nucleotide sequence ID" value="NZ_CDGJ01000091.1"/>
</dbReference>
<evidence type="ECO:0000256" key="3">
    <source>
        <dbReference type="ARBA" id="ARBA00011738"/>
    </source>
</evidence>
<gene>
    <name evidence="8" type="ORF">DEACI_3189</name>
    <name evidence="7" type="ORF">DEACI_3881</name>
</gene>
<dbReference type="Proteomes" id="UP000836597">
    <property type="component" value="Chromosome"/>
</dbReference>
<dbReference type="GO" id="GO:0051287">
    <property type="term" value="F:NAD binding"/>
    <property type="evidence" value="ECO:0007669"/>
    <property type="project" value="InterPro"/>
</dbReference>
<reference evidence="8" key="1">
    <citation type="submission" date="2014-11" db="EMBL/GenBank/DDBJ databases">
        <authorList>
            <person name="Hornung B.V."/>
        </authorList>
    </citation>
    <scope>NUCLEOTIDE SEQUENCE</scope>
    <source>
        <strain evidence="8">INE</strain>
    </source>
</reference>
<evidence type="ECO:0000313" key="7">
    <source>
        <dbReference type="EMBL" id="CAA7603058.1"/>
    </source>
</evidence>
<keyword evidence="9" id="KW-1185">Reference proteome</keyword>
<evidence type="ECO:0000256" key="5">
    <source>
        <dbReference type="ARBA" id="ARBA00023002"/>
    </source>
</evidence>
<protein>
    <submittedName>
        <fullName evidence="7 8">4-hydroxythreonine-4-phosphate dehydrogenase</fullName>
        <ecNumber evidence="7 8">1.1.1.262</ecNumber>
        <ecNumber evidence="7">1.1.1.26</ecNumber>
    </submittedName>
</protein>
<dbReference type="Gene3D" id="3.40.718.10">
    <property type="entry name" value="Isopropylmalate Dehydrogenase"/>
    <property type="match status" value="1"/>
</dbReference>
<dbReference type="EMBL" id="LR746496">
    <property type="protein sequence ID" value="CAA7603058.1"/>
    <property type="molecule type" value="Genomic_DNA"/>
</dbReference>
<organism evidence="7">
    <name type="scientific">Acididesulfobacillus acetoxydans</name>
    <dbReference type="NCBI Taxonomy" id="1561005"/>
    <lineage>
        <taxon>Bacteria</taxon>
        <taxon>Bacillati</taxon>
        <taxon>Bacillota</taxon>
        <taxon>Clostridia</taxon>
        <taxon>Eubacteriales</taxon>
        <taxon>Peptococcaceae</taxon>
        <taxon>Acididesulfobacillus</taxon>
    </lineage>
</organism>
<dbReference type="EC" id="1.1.1.262" evidence="7 8"/>